<name>A0A937VZU1_UNCTE</name>
<dbReference type="PANTHER" id="PTHR39337">
    <property type="entry name" value="BLR5642 PROTEIN"/>
    <property type="match status" value="1"/>
</dbReference>
<reference evidence="1" key="1">
    <citation type="submission" date="2019-03" db="EMBL/GenBank/DDBJ databases">
        <title>Lake Tanganyika Metagenome-Assembled Genomes (MAGs).</title>
        <authorList>
            <person name="Tran P."/>
        </authorList>
    </citation>
    <scope>NUCLEOTIDE SEQUENCE</scope>
    <source>
        <strain evidence="1">K_DeepCast_65m_m2_066</strain>
    </source>
</reference>
<protein>
    <submittedName>
        <fullName evidence="1">DUF488 domain-containing protein</fullName>
    </submittedName>
</protein>
<accession>A0A937VZU1</accession>
<dbReference type="AlphaFoldDB" id="A0A937VZU1"/>
<dbReference type="PANTHER" id="PTHR39337:SF1">
    <property type="entry name" value="BLR5642 PROTEIN"/>
    <property type="match status" value="1"/>
</dbReference>
<dbReference type="InterPro" id="IPR014519">
    <property type="entry name" value="UCP024492"/>
</dbReference>
<comment type="caution">
    <text evidence="1">The sequence shown here is derived from an EMBL/GenBank/DDBJ whole genome shotgun (WGS) entry which is preliminary data.</text>
</comment>
<dbReference type="PIRSF" id="PIRSF024492">
    <property type="entry name" value="UCP024492"/>
    <property type="match status" value="1"/>
</dbReference>
<organism evidence="1 2">
    <name type="scientific">Tectimicrobiota bacterium</name>
    <dbReference type="NCBI Taxonomy" id="2528274"/>
    <lineage>
        <taxon>Bacteria</taxon>
        <taxon>Pseudomonadati</taxon>
        <taxon>Nitrospinota/Tectimicrobiota group</taxon>
        <taxon>Candidatus Tectimicrobiota</taxon>
    </lineage>
</organism>
<gene>
    <name evidence="1" type="ORF">FJZ47_10440</name>
</gene>
<evidence type="ECO:0000313" key="1">
    <source>
        <dbReference type="EMBL" id="MBM3224208.1"/>
    </source>
</evidence>
<dbReference type="InterPro" id="IPR007438">
    <property type="entry name" value="DUF488"/>
</dbReference>
<dbReference type="SUPFAM" id="SSF81324">
    <property type="entry name" value="Voltage-gated potassium channels"/>
    <property type="match status" value="1"/>
</dbReference>
<sequence length="152" mass="17486">MPNLCNTELWYRMTTFYTVGYGGRHPQHFVGLLVQHSIALVCDVRAEPRRAYRGIYTFNPEKNRGPLPRLLAEAGIGYAWLPELGNPDRQDPTIQVFQQLMAQEAAQRLQRLRQMVQDTAVCLLCAEQDAQRCHRHIITDYLAAYGYGIQHL</sequence>
<evidence type="ECO:0000313" key="2">
    <source>
        <dbReference type="Proteomes" id="UP000712673"/>
    </source>
</evidence>
<dbReference type="Pfam" id="PF04343">
    <property type="entry name" value="DUF488"/>
    <property type="match status" value="1"/>
</dbReference>
<dbReference type="EMBL" id="VGLS01000277">
    <property type="protein sequence ID" value="MBM3224208.1"/>
    <property type="molecule type" value="Genomic_DNA"/>
</dbReference>
<proteinExistence type="predicted"/>
<dbReference type="Proteomes" id="UP000712673">
    <property type="component" value="Unassembled WGS sequence"/>
</dbReference>